<dbReference type="GO" id="GO:0016020">
    <property type="term" value="C:membrane"/>
    <property type="evidence" value="ECO:0007669"/>
    <property type="project" value="UniProtKB-SubCell"/>
</dbReference>
<evidence type="ECO:0000313" key="8">
    <source>
        <dbReference type="EMBL" id="CAE0811677.1"/>
    </source>
</evidence>
<dbReference type="AlphaFoldDB" id="A0A7S4D0Z1"/>
<accession>A0A7S4D0Z1</accession>
<sequence length="347" mass="37916">MGLEGLVALVVCLHALRSSTIGAHLAAAQGTKHIPSLGPNSSVRSPVPLYDRNGQMSVQRQVDARGTVALHSAMGPNVHDNRRVLKDHVRLWLDFLRNTFPIVFVVAGWLFSRMAKCSVVDSSIAMYNTSGEKEKADSAALEPVDEAELGERVPYLSPSESTLTPAEMANVEITEEMLEYFGEEAAWGQWSSDRKRKTGEYKEPDPEKMRQNVEAYAALKRDLILLTGLFALVLFAVACALKGRDVGLSVGVGGLGSVLYCLLLSRKADGDQTAPTLLIPAALFALALNWDSYEGVERFGFELELLPLILGFLSYRFAVIVVTFRDSMTAFSVESNAEDSETGRAEQ</sequence>
<keyword evidence="2 5" id="KW-0812">Transmembrane</keyword>
<dbReference type="PANTHER" id="PTHR34118">
    <property type="entry name" value="NF-KAPPA-B INHIBITOR-LIKE PROTEIN-RELATED"/>
    <property type="match status" value="1"/>
</dbReference>
<evidence type="ECO:0000259" key="7">
    <source>
        <dbReference type="Pfam" id="PF24763"/>
    </source>
</evidence>
<dbReference type="EMBL" id="HBJA01064670">
    <property type="protein sequence ID" value="CAE0811677.1"/>
    <property type="molecule type" value="Transcribed_RNA"/>
</dbReference>
<feature type="domain" description="CGL160/ATPI" evidence="7">
    <location>
        <begin position="205"/>
        <end position="323"/>
    </location>
</feature>
<keyword evidence="3 5" id="KW-1133">Transmembrane helix</keyword>
<evidence type="ECO:0000256" key="2">
    <source>
        <dbReference type="ARBA" id="ARBA00022692"/>
    </source>
</evidence>
<reference evidence="8" key="1">
    <citation type="submission" date="2021-01" db="EMBL/GenBank/DDBJ databases">
        <authorList>
            <person name="Corre E."/>
            <person name="Pelletier E."/>
            <person name="Niang G."/>
            <person name="Scheremetjew M."/>
            <person name="Finn R."/>
            <person name="Kale V."/>
            <person name="Holt S."/>
            <person name="Cochrane G."/>
            <person name="Meng A."/>
            <person name="Brown T."/>
            <person name="Cohen L."/>
        </authorList>
    </citation>
    <scope>NUCLEOTIDE SEQUENCE</scope>
    <source>
        <strain evidence="8">CCMP1594</strain>
    </source>
</reference>
<evidence type="ECO:0000256" key="1">
    <source>
        <dbReference type="ARBA" id="ARBA00004141"/>
    </source>
</evidence>
<proteinExistence type="predicted"/>
<gene>
    <name evidence="8" type="ORF">EGYM00163_LOCUS22825</name>
</gene>
<dbReference type="Pfam" id="PF24763">
    <property type="entry name" value="CGL160_C"/>
    <property type="match status" value="1"/>
</dbReference>
<feature type="transmembrane region" description="Helical" evidence="5">
    <location>
        <begin position="305"/>
        <end position="324"/>
    </location>
</feature>
<feature type="chain" id="PRO_5030878689" description="CGL160/ATPI domain-containing protein" evidence="6">
    <location>
        <begin position="19"/>
        <end position="347"/>
    </location>
</feature>
<evidence type="ECO:0000256" key="5">
    <source>
        <dbReference type="SAM" id="Phobius"/>
    </source>
</evidence>
<evidence type="ECO:0000256" key="6">
    <source>
        <dbReference type="SAM" id="SignalP"/>
    </source>
</evidence>
<dbReference type="InterPro" id="IPR056309">
    <property type="entry name" value="CGL160/ATPI_dom"/>
</dbReference>
<organism evidence="8">
    <name type="scientific">Eutreptiella gymnastica</name>
    <dbReference type="NCBI Taxonomy" id="73025"/>
    <lineage>
        <taxon>Eukaryota</taxon>
        <taxon>Discoba</taxon>
        <taxon>Euglenozoa</taxon>
        <taxon>Euglenida</taxon>
        <taxon>Spirocuta</taxon>
        <taxon>Euglenophyceae</taxon>
        <taxon>Eutreptiales</taxon>
        <taxon>Eutreptiaceae</taxon>
        <taxon>Eutreptiella</taxon>
    </lineage>
</organism>
<comment type="subcellular location">
    <subcellularLocation>
        <location evidence="1">Membrane</location>
        <topology evidence="1">Multi-pass membrane protein</topology>
    </subcellularLocation>
</comment>
<protein>
    <recommendedName>
        <fullName evidence="7">CGL160/ATPI domain-containing protein</fullName>
    </recommendedName>
</protein>
<feature type="transmembrane region" description="Helical" evidence="5">
    <location>
        <begin position="247"/>
        <end position="265"/>
    </location>
</feature>
<feature type="signal peptide" evidence="6">
    <location>
        <begin position="1"/>
        <end position="18"/>
    </location>
</feature>
<dbReference type="PANTHER" id="PTHR34118:SF6">
    <property type="entry name" value="PROTEIN CONSERVED ONLY IN THE GREEN LINEAGE 160, CHLOROPLASTIC"/>
    <property type="match status" value="1"/>
</dbReference>
<keyword evidence="6" id="KW-0732">Signal</keyword>
<name>A0A7S4D0Z1_9EUGL</name>
<feature type="transmembrane region" description="Helical" evidence="5">
    <location>
        <begin position="223"/>
        <end position="241"/>
    </location>
</feature>
<evidence type="ECO:0000256" key="3">
    <source>
        <dbReference type="ARBA" id="ARBA00022989"/>
    </source>
</evidence>
<feature type="transmembrane region" description="Helical" evidence="5">
    <location>
        <begin position="277"/>
        <end position="293"/>
    </location>
</feature>
<keyword evidence="4 5" id="KW-0472">Membrane</keyword>
<evidence type="ECO:0000256" key="4">
    <source>
        <dbReference type="ARBA" id="ARBA00023136"/>
    </source>
</evidence>